<feature type="domain" description="N-acetyltransferase" evidence="1">
    <location>
        <begin position="18"/>
        <end position="173"/>
    </location>
</feature>
<dbReference type="Pfam" id="PF00583">
    <property type="entry name" value="Acetyltransf_1"/>
    <property type="match status" value="1"/>
</dbReference>
<dbReference type="SUPFAM" id="SSF55729">
    <property type="entry name" value="Acyl-CoA N-acyltransferases (Nat)"/>
    <property type="match status" value="1"/>
</dbReference>
<evidence type="ECO:0000313" key="2">
    <source>
        <dbReference type="EMBL" id="MBE1556275.1"/>
    </source>
</evidence>
<dbReference type="PROSITE" id="PS51186">
    <property type="entry name" value="GNAT"/>
    <property type="match status" value="1"/>
</dbReference>
<comment type="caution">
    <text evidence="2">The sequence shown here is derived from an EMBL/GenBank/DDBJ whole genome shotgun (WGS) entry which is preliminary data.</text>
</comment>
<accession>A0A927REF3</accession>
<dbReference type="InterPro" id="IPR016181">
    <property type="entry name" value="Acyl_CoA_acyltransferase"/>
</dbReference>
<organism evidence="2 3">
    <name type="scientific">Sporosarcina limicola</name>
    <dbReference type="NCBI Taxonomy" id="34101"/>
    <lineage>
        <taxon>Bacteria</taxon>
        <taxon>Bacillati</taxon>
        <taxon>Bacillota</taxon>
        <taxon>Bacilli</taxon>
        <taxon>Bacillales</taxon>
        <taxon>Caryophanaceae</taxon>
        <taxon>Sporosarcina</taxon>
    </lineage>
</organism>
<dbReference type="AlphaFoldDB" id="A0A927REF3"/>
<name>A0A927REF3_9BACL</name>
<dbReference type="InterPro" id="IPR000182">
    <property type="entry name" value="GNAT_dom"/>
</dbReference>
<gene>
    <name evidence="2" type="ORF">H4683_003398</name>
</gene>
<reference evidence="2" key="1">
    <citation type="submission" date="2020-10" db="EMBL/GenBank/DDBJ databases">
        <title>Genomic Encyclopedia of Type Strains, Phase IV (KMG-IV): sequencing the most valuable type-strain genomes for metagenomic binning, comparative biology and taxonomic classification.</title>
        <authorList>
            <person name="Goeker M."/>
        </authorList>
    </citation>
    <scope>NUCLEOTIDE SEQUENCE</scope>
    <source>
        <strain evidence="2">DSM 13886</strain>
    </source>
</reference>
<evidence type="ECO:0000313" key="3">
    <source>
        <dbReference type="Proteomes" id="UP000658225"/>
    </source>
</evidence>
<dbReference type="EMBL" id="JADBEL010000023">
    <property type="protein sequence ID" value="MBE1556275.1"/>
    <property type="molecule type" value="Genomic_DNA"/>
</dbReference>
<dbReference type="Proteomes" id="UP000658225">
    <property type="component" value="Unassembled WGS sequence"/>
</dbReference>
<keyword evidence="3" id="KW-1185">Reference proteome</keyword>
<dbReference type="GO" id="GO:0016747">
    <property type="term" value="F:acyltransferase activity, transferring groups other than amino-acyl groups"/>
    <property type="evidence" value="ECO:0007669"/>
    <property type="project" value="InterPro"/>
</dbReference>
<sequence length="174" mass="19932">MNYVKDLRNMTEEKKMKLEIKSMDEEIARQILSWRYDSPYNFYNNENTPEQIRDLLENDYSAIVDRNGELVGFFCVGSSAQVPVGVKFGAYNEDLVDIGLGMAPVLIGQRNGFNFFAFILETIKEIYGSAPLRLTVATFNQRAIRLYEKFGFVKGIMFTTDSAEFVTMRKGAEK</sequence>
<proteinExistence type="predicted"/>
<dbReference type="Gene3D" id="3.40.630.30">
    <property type="match status" value="1"/>
</dbReference>
<evidence type="ECO:0000259" key="1">
    <source>
        <dbReference type="PROSITE" id="PS51186"/>
    </source>
</evidence>
<dbReference type="RefSeq" id="WP_225942155.1">
    <property type="nucleotide sequence ID" value="NZ_JADBEL010000023.1"/>
</dbReference>
<protein>
    <submittedName>
        <fullName evidence="2">RimJ/RimL family protein N-acetyltransferase</fullName>
    </submittedName>
</protein>